<dbReference type="InterPro" id="IPR011009">
    <property type="entry name" value="Kinase-like_dom_sf"/>
</dbReference>
<keyword evidence="2" id="KW-1185">Reference proteome</keyword>
<sequence length="387" mass="43783">MQRAIYVQPEPLSFDPLIHPRPAKCSAIHAPLDETVGLIDDECWSIGSLMFCKKFKDEKDMPPDVVCSWSDNGATYGLLKRTPPKLDLVSEGNHEAGAFGGFACPHHGIWNLSPGVFCRVKFWSEGLTTEASTIRFVNKHVPSVPTEEILYDWVDRVWNKTVIITRAVPGTVYKDAWLGFTTEQKLHVADQVAEHCRALAELTSDYVETVEGTGIDGMFSLRERECLPHWIPRVEPRVARDDYLAYLKRLYGVLDVPGAGEPLVLQHPDLSPGNFFVTTPSDPKEMPKVTGLIDWEHVGYNFKWQVSSRPRGVRDFRVYDFSSNPDLPNRNGTDWQWMLSNACVREGFPLELEVMFDSVKEFVICYPGTQAKNFICSENLPTQEVSD</sequence>
<dbReference type="InterPro" id="IPR051678">
    <property type="entry name" value="AGP_Transferase"/>
</dbReference>
<name>A0A370TG74_9HELO</name>
<dbReference type="GeneID" id="43601102"/>
<dbReference type="SUPFAM" id="SSF56112">
    <property type="entry name" value="Protein kinase-like (PK-like)"/>
    <property type="match status" value="1"/>
</dbReference>
<organism evidence="1 2">
    <name type="scientific">Venustampulla echinocandica</name>
    <dbReference type="NCBI Taxonomy" id="2656787"/>
    <lineage>
        <taxon>Eukaryota</taxon>
        <taxon>Fungi</taxon>
        <taxon>Dikarya</taxon>
        <taxon>Ascomycota</taxon>
        <taxon>Pezizomycotina</taxon>
        <taxon>Leotiomycetes</taxon>
        <taxon>Helotiales</taxon>
        <taxon>Pleuroascaceae</taxon>
        <taxon>Venustampulla</taxon>
    </lineage>
</organism>
<dbReference type="OrthoDB" id="5404599at2759"/>
<dbReference type="Proteomes" id="UP000254866">
    <property type="component" value="Unassembled WGS sequence"/>
</dbReference>
<dbReference type="PANTHER" id="PTHR21310:SF15">
    <property type="entry name" value="AMINOGLYCOSIDE PHOSPHOTRANSFERASE DOMAIN-CONTAINING PROTEIN"/>
    <property type="match status" value="1"/>
</dbReference>
<dbReference type="Gene3D" id="3.90.1200.10">
    <property type="match status" value="1"/>
</dbReference>
<reference evidence="1 2" key="1">
    <citation type="journal article" date="2018" name="IMA Fungus">
        <title>IMA Genome-F 9: Draft genome sequence of Annulohypoxylon stygium, Aspergillus mulundensis, Berkeleyomyces basicola (syn. Thielaviopsis basicola), Ceratocystis smalleyi, two Cercospora beticola strains, Coleophoma cylindrospora, Fusarium fracticaudum, Phialophora cf. hyalina, and Morchella septimelata.</title>
        <authorList>
            <person name="Wingfield B.D."/>
            <person name="Bills G.F."/>
            <person name="Dong Y."/>
            <person name="Huang W."/>
            <person name="Nel W.J."/>
            <person name="Swalarsk-Parry B.S."/>
            <person name="Vaghefi N."/>
            <person name="Wilken P.M."/>
            <person name="An Z."/>
            <person name="de Beer Z.W."/>
            <person name="De Vos L."/>
            <person name="Chen L."/>
            <person name="Duong T.A."/>
            <person name="Gao Y."/>
            <person name="Hammerbacher A."/>
            <person name="Kikkert J.R."/>
            <person name="Li Y."/>
            <person name="Li H."/>
            <person name="Li K."/>
            <person name="Li Q."/>
            <person name="Liu X."/>
            <person name="Ma X."/>
            <person name="Naidoo K."/>
            <person name="Pethybridge S.J."/>
            <person name="Sun J."/>
            <person name="Steenkamp E.T."/>
            <person name="van der Nest M.A."/>
            <person name="van Wyk S."/>
            <person name="Wingfield M.J."/>
            <person name="Xiong C."/>
            <person name="Yue Q."/>
            <person name="Zhang X."/>
        </authorList>
    </citation>
    <scope>NUCLEOTIDE SEQUENCE [LARGE SCALE GENOMIC DNA]</scope>
    <source>
        <strain evidence="1 2">BP 5553</strain>
    </source>
</reference>
<evidence type="ECO:0000313" key="1">
    <source>
        <dbReference type="EMBL" id="RDL33885.1"/>
    </source>
</evidence>
<protein>
    <submittedName>
        <fullName evidence="1">Uncharacterized protein</fullName>
    </submittedName>
</protein>
<dbReference type="RefSeq" id="XP_031867167.1">
    <property type="nucleotide sequence ID" value="XM_032016876.1"/>
</dbReference>
<comment type="caution">
    <text evidence="1">The sequence shown here is derived from an EMBL/GenBank/DDBJ whole genome shotgun (WGS) entry which is preliminary data.</text>
</comment>
<accession>A0A370TG74</accession>
<dbReference type="AlphaFoldDB" id="A0A370TG74"/>
<proteinExistence type="predicted"/>
<evidence type="ECO:0000313" key="2">
    <source>
        <dbReference type="Proteomes" id="UP000254866"/>
    </source>
</evidence>
<dbReference type="EMBL" id="NPIC01000008">
    <property type="protein sequence ID" value="RDL33885.1"/>
    <property type="molecule type" value="Genomic_DNA"/>
</dbReference>
<gene>
    <name evidence="1" type="ORF">BP5553_08253</name>
</gene>
<dbReference type="PANTHER" id="PTHR21310">
    <property type="entry name" value="AMINOGLYCOSIDE PHOSPHOTRANSFERASE-RELATED-RELATED"/>
    <property type="match status" value="1"/>
</dbReference>